<dbReference type="SUPFAM" id="SSF47384">
    <property type="entry name" value="Homodimeric domain of signal transducing histidine kinase"/>
    <property type="match status" value="1"/>
</dbReference>
<reference evidence="8" key="1">
    <citation type="submission" date="2012-11" db="EMBL/GenBank/DDBJ databases">
        <authorList>
            <person name="Lucero-Rivera Y.E."/>
            <person name="Tovar-Ramirez D."/>
        </authorList>
    </citation>
    <scope>NUCLEOTIDE SEQUENCE [LARGE SCALE GENOMIC DNA]</scope>
    <source>
        <strain evidence="8">Araruama</strain>
    </source>
</reference>
<organism evidence="7 8">
    <name type="scientific">Candidatus Magnetoglobus multicellularis str. Araruama</name>
    <dbReference type="NCBI Taxonomy" id="890399"/>
    <lineage>
        <taxon>Bacteria</taxon>
        <taxon>Pseudomonadati</taxon>
        <taxon>Thermodesulfobacteriota</taxon>
        <taxon>Desulfobacteria</taxon>
        <taxon>Desulfobacterales</taxon>
        <taxon>Desulfobacteraceae</taxon>
        <taxon>Candidatus Magnetoglobus</taxon>
    </lineage>
</organism>
<keyword evidence="3 4" id="KW-0597">Phosphoprotein</keyword>
<evidence type="ECO:0000313" key="8">
    <source>
        <dbReference type="Proteomes" id="UP000189670"/>
    </source>
</evidence>
<dbReference type="InterPro" id="IPR004358">
    <property type="entry name" value="Sig_transdc_His_kin-like_C"/>
</dbReference>
<comment type="catalytic activity">
    <reaction evidence="1">
        <text>ATP + protein L-histidine = ADP + protein N-phospho-L-histidine.</text>
        <dbReference type="EC" id="2.7.13.3"/>
    </reaction>
</comment>
<comment type="caution">
    <text evidence="7">The sequence shown here is derived from an EMBL/GenBank/DDBJ whole genome shotgun (WGS) entry which is preliminary data.</text>
</comment>
<dbReference type="AlphaFoldDB" id="A0A1V1NXD8"/>
<keyword evidence="7" id="KW-0418">Kinase</keyword>
<dbReference type="Pfam" id="PF00072">
    <property type="entry name" value="Response_reg"/>
    <property type="match status" value="1"/>
</dbReference>
<name>A0A1V1NXD8_9BACT</name>
<evidence type="ECO:0000259" key="5">
    <source>
        <dbReference type="PROSITE" id="PS50109"/>
    </source>
</evidence>
<dbReference type="InterPro" id="IPR036890">
    <property type="entry name" value="HATPase_C_sf"/>
</dbReference>
<dbReference type="InterPro" id="IPR036097">
    <property type="entry name" value="HisK_dim/P_sf"/>
</dbReference>
<dbReference type="PANTHER" id="PTHR43547">
    <property type="entry name" value="TWO-COMPONENT HISTIDINE KINASE"/>
    <property type="match status" value="1"/>
</dbReference>
<accession>A0A1V1NXD8</accession>
<dbReference type="EMBL" id="ATBP01001463">
    <property type="protein sequence ID" value="ETR67282.1"/>
    <property type="molecule type" value="Genomic_DNA"/>
</dbReference>
<dbReference type="SMART" id="SM00387">
    <property type="entry name" value="HATPase_c"/>
    <property type="match status" value="1"/>
</dbReference>
<proteinExistence type="predicted"/>
<dbReference type="SUPFAM" id="SSF55874">
    <property type="entry name" value="ATPase domain of HSP90 chaperone/DNA topoisomerase II/histidine kinase"/>
    <property type="match status" value="1"/>
</dbReference>
<dbReference type="Proteomes" id="UP000189670">
    <property type="component" value="Unassembled WGS sequence"/>
</dbReference>
<dbReference type="Gene3D" id="3.30.565.10">
    <property type="entry name" value="Histidine kinase-like ATPase, C-terminal domain"/>
    <property type="match status" value="1"/>
</dbReference>
<dbReference type="PRINTS" id="PR00344">
    <property type="entry name" value="BCTRLSENSOR"/>
</dbReference>
<feature type="domain" description="Response regulatory" evidence="6">
    <location>
        <begin position="1"/>
        <end position="103"/>
    </location>
</feature>
<dbReference type="InterPro" id="IPR011006">
    <property type="entry name" value="CheY-like_superfamily"/>
</dbReference>
<dbReference type="InterPro" id="IPR003594">
    <property type="entry name" value="HATPase_dom"/>
</dbReference>
<dbReference type="CDD" id="cd00082">
    <property type="entry name" value="HisKA"/>
    <property type="match status" value="1"/>
</dbReference>
<dbReference type="EC" id="2.7.13.3" evidence="2"/>
<evidence type="ECO:0000256" key="3">
    <source>
        <dbReference type="ARBA" id="ARBA00022553"/>
    </source>
</evidence>
<dbReference type="Pfam" id="PF02518">
    <property type="entry name" value="HATPase_c"/>
    <property type="match status" value="1"/>
</dbReference>
<dbReference type="PROSITE" id="PS50109">
    <property type="entry name" value="HIS_KIN"/>
    <property type="match status" value="1"/>
</dbReference>
<gene>
    <name evidence="7" type="ORF">OMM_05216</name>
</gene>
<sequence length="342" mass="38388">MLDQLNESGYKTLIAENGEVGIKRAIYAQPDLILLDIMMPGIDGFETCRQLKNNPKTCNIPIIFITALTSLPNRVQGFESGAVDYVTKPFQKEEVIARIHTHLTIQDQKKELEKLNRTKDTFFSILAHDLRGAFVPLVGSVDIIERMLLNHNDEKLQKVISRIVGSVRNINKLLENLLCWGRLQRKQLTIDPQSIDLFKLMEWLIQLYKEQARQKNISLRHSIDSDLIVWADANMTETIFRNLITNAIKFTRAGEVSIDATIESDEIVIAIKDSGVGIASDRLPGIFKPDVKSKTKGTAGEVGTGLGLILCEEFARMNGGKIHVESEIDKGTTFYVHLPHPG</sequence>
<dbReference type="CDD" id="cd19920">
    <property type="entry name" value="REC_PA4781-like"/>
    <property type="match status" value="1"/>
</dbReference>
<dbReference type="PANTHER" id="PTHR43547:SF2">
    <property type="entry name" value="HYBRID SIGNAL TRANSDUCTION HISTIDINE KINASE C"/>
    <property type="match status" value="1"/>
</dbReference>
<feature type="modified residue" description="4-aspartylphosphate" evidence="4">
    <location>
        <position position="36"/>
    </location>
</feature>
<evidence type="ECO:0000256" key="1">
    <source>
        <dbReference type="ARBA" id="ARBA00000085"/>
    </source>
</evidence>
<evidence type="ECO:0000259" key="6">
    <source>
        <dbReference type="PROSITE" id="PS50110"/>
    </source>
</evidence>
<protein>
    <recommendedName>
        <fullName evidence="2">histidine kinase</fullName>
        <ecNumber evidence="2">2.7.13.3</ecNumber>
    </recommendedName>
</protein>
<evidence type="ECO:0000256" key="4">
    <source>
        <dbReference type="PROSITE-ProRule" id="PRU00169"/>
    </source>
</evidence>
<dbReference type="InterPro" id="IPR003661">
    <property type="entry name" value="HisK_dim/P_dom"/>
</dbReference>
<dbReference type="Gene3D" id="1.10.287.130">
    <property type="match status" value="1"/>
</dbReference>
<dbReference type="SMART" id="SM00448">
    <property type="entry name" value="REC"/>
    <property type="match status" value="1"/>
</dbReference>
<evidence type="ECO:0000256" key="2">
    <source>
        <dbReference type="ARBA" id="ARBA00012438"/>
    </source>
</evidence>
<dbReference type="SUPFAM" id="SSF52172">
    <property type="entry name" value="CheY-like"/>
    <property type="match status" value="1"/>
</dbReference>
<dbReference type="GO" id="GO:0000155">
    <property type="term" value="F:phosphorelay sensor kinase activity"/>
    <property type="evidence" value="ECO:0007669"/>
    <property type="project" value="InterPro"/>
</dbReference>
<dbReference type="InterPro" id="IPR001789">
    <property type="entry name" value="Sig_transdc_resp-reg_receiver"/>
</dbReference>
<dbReference type="InterPro" id="IPR005467">
    <property type="entry name" value="His_kinase_dom"/>
</dbReference>
<dbReference type="Gene3D" id="6.10.250.690">
    <property type="match status" value="1"/>
</dbReference>
<dbReference type="Gene3D" id="3.40.50.2300">
    <property type="match status" value="1"/>
</dbReference>
<dbReference type="PROSITE" id="PS50110">
    <property type="entry name" value="RESPONSE_REGULATORY"/>
    <property type="match status" value="1"/>
</dbReference>
<keyword evidence="7" id="KW-0808">Transferase</keyword>
<evidence type="ECO:0000313" key="7">
    <source>
        <dbReference type="EMBL" id="ETR67282.1"/>
    </source>
</evidence>
<feature type="domain" description="Histidine kinase" evidence="5">
    <location>
        <begin position="125"/>
        <end position="342"/>
    </location>
</feature>